<dbReference type="SMART" id="SM00451">
    <property type="entry name" value="ZnF_U1"/>
    <property type="match status" value="4"/>
</dbReference>
<proteinExistence type="inferred from homology"/>
<evidence type="ECO:0000256" key="10">
    <source>
        <dbReference type="ARBA" id="ARBA00023242"/>
    </source>
</evidence>
<comment type="subunit">
    <text evidence="14">Interacts with p53/TP53; the interaction is direct.</text>
</comment>
<evidence type="ECO:0000256" key="4">
    <source>
        <dbReference type="ARBA" id="ARBA00022703"/>
    </source>
</evidence>
<dbReference type="FunFam" id="3.30.160.60:FF:000983">
    <property type="entry name" value="zinc finger protein 385B isoform X1"/>
    <property type="match status" value="1"/>
</dbReference>
<dbReference type="InterPro" id="IPR003891">
    <property type="entry name" value="Initiation_fac_eIF4g_MI"/>
</dbReference>
<dbReference type="PANTHER" id="PTHR18034:SF3">
    <property type="entry name" value="PRE-MRNA-SPLICING FACTOR CWC22 HOMOLOG"/>
    <property type="match status" value="1"/>
</dbReference>
<evidence type="ECO:0000256" key="7">
    <source>
        <dbReference type="ARBA" id="ARBA00022771"/>
    </source>
</evidence>
<name>A0A9D3P0U0_9TELE</name>
<dbReference type="Gene3D" id="3.30.160.60">
    <property type="entry name" value="Classic Zinc Finger"/>
    <property type="match status" value="4"/>
</dbReference>
<feature type="region of interest" description="Disordered" evidence="17">
    <location>
        <begin position="1372"/>
        <end position="1404"/>
    </location>
</feature>
<dbReference type="Pfam" id="PF02847">
    <property type="entry name" value="MA3"/>
    <property type="match status" value="1"/>
</dbReference>
<comment type="function">
    <text evidence="13">May play a role in p53/TP53-mediated apoptosis.</text>
</comment>
<feature type="compositionally biased region" description="Acidic residues" evidence="17">
    <location>
        <begin position="498"/>
        <end position="530"/>
    </location>
</feature>
<dbReference type="OrthoDB" id="1924287at2759"/>
<dbReference type="Pfam" id="PF12874">
    <property type="entry name" value="zf-met"/>
    <property type="match status" value="4"/>
</dbReference>
<dbReference type="FunFam" id="3.30.160.60:FF:000121">
    <property type="entry name" value="zinc finger protein 385B isoform X1"/>
    <property type="match status" value="1"/>
</dbReference>
<feature type="region of interest" description="Disordered" evidence="17">
    <location>
        <begin position="1044"/>
        <end position="1079"/>
    </location>
</feature>
<dbReference type="Proteomes" id="UP000824219">
    <property type="component" value="Linkage Group LG06"/>
</dbReference>
<keyword evidence="8" id="KW-0862">Zinc</keyword>
<gene>
    <name evidence="19" type="ORF">KOW79_004809</name>
</gene>
<feature type="compositionally biased region" description="Low complexity" evidence="17">
    <location>
        <begin position="78"/>
        <end position="89"/>
    </location>
</feature>
<evidence type="ECO:0000256" key="8">
    <source>
        <dbReference type="ARBA" id="ARBA00022833"/>
    </source>
</evidence>
<keyword evidence="20" id="KW-1185">Reference proteome</keyword>
<feature type="region of interest" description="Disordered" evidence="17">
    <location>
        <begin position="1"/>
        <end position="215"/>
    </location>
</feature>
<feature type="compositionally biased region" description="Low complexity" evidence="17">
    <location>
        <begin position="1049"/>
        <end position="1079"/>
    </location>
</feature>
<organism evidence="19 20">
    <name type="scientific">Hemibagrus wyckioides</name>
    <dbReference type="NCBI Taxonomy" id="337641"/>
    <lineage>
        <taxon>Eukaryota</taxon>
        <taxon>Metazoa</taxon>
        <taxon>Chordata</taxon>
        <taxon>Craniata</taxon>
        <taxon>Vertebrata</taxon>
        <taxon>Euteleostomi</taxon>
        <taxon>Actinopterygii</taxon>
        <taxon>Neopterygii</taxon>
        <taxon>Teleostei</taxon>
        <taxon>Ostariophysi</taxon>
        <taxon>Siluriformes</taxon>
        <taxon>Bagridae</taxon>
        <taxon>Hemibagrus</taxon>
    </lineage>
</organism>
<evidence type="ECO:0000313" key="19">
    <source>
        <dbReference type="EMBL" id="KAG7330840.1"/>
    </source>
</evidence>
<evidence type="ECO:0000256" key="5">
    <source>
        <dbReference type="ARBA" id="ARBA00022723"/>
    </source>
</evidence>
<dbReference type="GO" id="GO:0071013">
    <property type="term" value="C:catalytic step 2 spliceosome"/>
    <property type="evidence" value="ECO:0007669"/>
    <property type="project" value="TreeGrafter"/>
</dbReference>
<sequence>MAAENEAVVDLNSPQKDEHSSPGGTRDPERTTRSSSSSSDSDSDGGERMRSRAKERRSPSPERRNDADEEAEQDAAPRRSPGSSGSDSDSSSEDSDDGVMHRMKSSVAHIRRDAQDESSRPRRRSSSADRNGSGRSYSRSRSRSRSPSPHRRTDRGRRSRDRDGDWRSDRRSSRERDGDRERFRSRRGRSASPSQRDKPPADEPPVKKRKEELDPILTRTGGAYIPPAKLRMMQAQITDKSSLAYQRMSWEALKKSINGLINKVNVSNIGNIIQELLQENIVRGRGLLARSVLQAQSASPIFTHVYAAVVAIINTKFPQIGELILKRLILNFRKGFRRNDKQQCLTASKFVAHLINQNVAHEVLCLEILTLLLERPTDDSVEVAINFLKECGLKLTEVSPRGINAIFERLRNILHESEIDKRVQYMIEVMFAIRKDGFKDHPIVTEGLDLVEDEDQFTHMLPLEDEYNTEDVLNVFKMDPDFLENEEKYKAIKKEILDEGSSDSGDDADGSDDEDDDEGDEEAEAGDDEDKVTIFDKTEVNLVSFRRTIYLAIQSSLDFEECAHKLIKMNFPENQTKELCNMILDCCAQQRTYEKFFGLLAGRFCLLKKEYMESFEAIFQEQYETIHRLETNKLRNVARMFAHLLYTDSVPWSVLECIRMSEETTTSSSRIFVKILFQELCAYMGLPKLNERLKDMTLQPFFEGLFPRDNPRNTRFAINFFTSIGLGGLTDELREHLKNAPKMIMTQNQDVESSDSSSSSSSSSDSSSSGSDSSDSDSSSDSDDSSSSSSSSDSDMKRKKVSQRGKKHKEKSSKPDCPPEVRQNKRNQRRDESVEDLQRRQDKSHKDSPDKRDRGRRDSPDVQERGRKHSPDMRARGRRDSPDARASGRKDSPDDHGRKHSPDMRARGRKDSPDDHGRKDSPDERGRGRKDSPVARERRRRDSPDGHGIRDSPDERRQRSTLVLENQLLFLQGMKTPLSPAQLMENSPPYFPVMELDGMADVSTQERKKLLYSLCEVCNIQLNSAAQVQMHYNGKSHLRRVKQLNNGESPPANSSNSVPNPLSTTITSSSTGSSCHSNTLPALVRTSPLMMQSTLDMKPFMSFPVDGSSPVGLFANFSTMDPVQKAVINHTFGVSIPPKKKQVITCNICQLRFNSDSQAEAHYRGSKHAKKLKAQESTKTKQKGGTGSDNCTKPISTGPASAPASVPVPPPISSAMVTDSTLDQSEKGAEPPSAPKAPASPCFLVPASPLVSGTCKPSPTPSSSPAEHKASPKPSQAEPSAESEEEKAKKLLYCSLCKVAVNSLSQLEAHNTGSKHKTMLEARNGAGPIKAYPRPGSKLKMQANILKGSGLQNKTFHCEICNVHVNSEIQLKQHISSRRHKDRVAGKPLKPKYSPYNKQQRSSSSLAAKLALQKDLVKPISPAFISTPFSSTTIPSISLHPRPNTSIFQTPALPASFLRGAPGPIRPSSSSILFTPY</sequence>
<evidence type="ECO:0000256" key="6">
    <source>
        <dbReference type="ARBA" id="ARBA00022737"/>
    </source>
</evidence>
<reference evidence="19 20" key="1">
    <citation type="submission" date="2021-06" db="EMBL/GenBank/DDBJ databases">
        <title>Chromosome-level genome assembly of the red-tail catfish (Hemibagrus wyckioides).</title>
        <authorList>
            <person name="Shao F."/>
        </authorList>
    </citation>
    <scope>NUCLEOTIDE SEQUENCE [LARGE SCALE GENOMIC DNA]</scope>
    <source>
        <strain evidence="19">EC202008001</strain>
        <tissue evidence="19">Blood</tissue>
    </source>
</reference>
<dbReference type="Gene3D" id="1.25.40.180">
    <property type="match status" value="1"/>
</dbReference>
<evidence type="ECO:0000256" key="16">
    <source>
        <dbReference type="ARBA" id="ARBA00078494"/>
    </source>
</evidence>
<feature type="compositionally biased region" description="Basic and acidic residues" evidence="17">
    <location>
        <begin position="160"/>
        <end position="182"/>
    </location>
</feature>
<dbReference type="SMART" id="SM00543">
    <property type="entry name" value="MIF4G"/>
    <property type="match status" value="1"/>
</dbReference>
<keyword evidence="7" id="KW-0863">Zinc-finger</keyword>
<dbReference type="GO" id="GO:0016607">
    <property type="term" value="C:nuclear speck"/>
    <property type="evidence" value="ECO:0007669"/>
    <property type="project" value="UniProtKB-SubCell"/>
</dbReference>
<keyword evidence="3" id="KW-0507">mRNA processing</keyword>
<dbReference type="GO" id="GO:0008270">
    <property type="term" value="F:zinc ion binding"/>
    <property type="evidence" value="ECO:0007669"/>
    <property type="project" value="UniProtKB-KW"/>
</dbReference>
<dbReference type="FunFam" id="3.30.160.60:FF:000779">
    <property type="entry name" value="zinc finger protein 385B isoform X1"/>
    <property type="match status" value="1"/>
</dbReference>
<feature type="compositionally biased region" description="Basic and acidic residues" evidence="17">
    <location>
        <begin position="45"/>
        <end position="66"/>
    </location>
</feature>
<feature type="compositionally biased region" description="Low complexity" evidence="17">
    <location>
        <begin position="128"/>
        <end position="137"/>
    </location>
</feature>
<dbReference type="PROSITE" id="PS00028">
    <property type="entry name" value="ZINC_FINGER_C2H2_1"/>
    <property type="match status" value="2"/>
</dbReference>
<evidence type="ECO:0000256" key="11">
    <source>
        <dbReference type="ARBA" id="ARBA00040488"/>
    </source>
</evidence>
<dbReference type="GO" id="GO:0006915">
    <property type="term" value="P:apoptotic process"/>
    <property type="evidence" value="ECO:0007669"/>
    <property type="project" value="UniProtKB-KW"/>
</dbReference>
<keyword evidence="10" id="KW-0539">Nucleus</keyword>
<evidence type="ECO:0000256" key="3">
    <source>
        <dbReference type="ARBA" id="ARBA00022664"/>
    </source>
</evidence>
<dbReference type="SUPFAM" id="SSF57667">
    <property type="entry name" value="beta-beta-alpha zinc fingers"/>
    <property type="match status" value="4"/>
</dbReference>
<feature type="compositionally biased region" description="Basic residues" evidence="17">
    <location>
        <begin position="797"/>
        <end position="811"/>
    </location>
</feature>
<dbReference type="GO" id="GO:0000398">
    <property type="term" value="P:mRNA splicing, via spliceosome"/>
    <property type="evidence" value="ECO:0007669"/>
    <property type="project" value="TreeGrafter"/>
</dbReference>
<evidence type="ECO:0000259" key="18">
    <source>
        <dbReference type="PROSITE" id="PS51366"/>
    </source>
</evidence>
<comment type="caution">
    <text evidence="19">The sequence shown here is derived from an EMBL/GenBank/DDBJ whole genome shotgun (WGS) entry which is preliminary data.</text>
</comment>
<feature type="region of interest" description="Disordered" evidence="17">
    <location>
        <begin position="746"/>
        <end position="959"/>
    </location>
</feature>
<dbReference type="SUPFAM" id="SSF48371">
    <property type="entry name" value="ARM repeat"/>
    <property type="match status" value="1"/>
</dbReference>
<protein>
    <recommendedName>
        <fullName evidence="11">Pre-mRNA-splicing factor CWC22 homolog</fullName>
    </recommendedName>
    <alternativeName>
        <fullName evidence="12">Nucampholin homolog</fullName>
    </alternativeName>
    <alternativeName>
        <fullName evidence="15">Zinc finger protein 385B</fullName>
    </alternativeName>
    <alternativeName>
        <fullName evidence="16">Zinc finger protein 533</fullName>
    </alternativeName>
</protein>
<evidence type="ECO:0000313" key="20">
    <source>
        <dbReference type="Proteomes" id="UP000824219"/>
    </source>
</evidence>
<dbReference type="InterPro" id="IPR003604">
    <property type="entry name" value="Matrin/U1-like-C_Znf_C2H2"/>
</dbReference>
<feature type="compositionally biased region" description="Basic and acidic residues" evidence="17">
    <location>
        <begin position="812"/>
        <end position="958"/>
    </location>
</feature>
<feature type="compositionally biased region" description="Basic and acidic residues" evidence="17">
    <location>
        <begin position="195"/>
        <end position="213"/>
    </location>
</feature>
<dbReference type="InterPro" id="IPR003890">
    <property type="entry name" value="MIF4G-like_typ-3"/>
</dbReference>
<dbReference type="InterPro" id="IPR036236">
    <property type="entry name" value="Znf_C2H2_sf"/>
</dbReference>
<comment type="subcellular location">
    <subcellularLocation>
        <location evidence="1">Nucleus speckle</location>
    </subcellularLocation>
</comment>
<evidence type="ECO:0000256" key="1">
    <source>
        <dbReference type="ARBA" id="ARBA00004324"/>
    </source>
</evidence>
<dbReference type="InterPro" id="IPR013087">
    <property type="entry name" value="Znf_C2H2_type"/>
</dbReference>
<evidence type="ECO:0000256" key="13">
    <source>
        <dbReference type="ARBA" id="ARBA00060301"/>
    </source>
</evidence>
<dbReference type="PANTHER" id="PTHR18034">
    <property type="entry name" value="CELL CYCLE CONTROL PROTEIN CWF22-RELATED"/>
    <property type="match status" value="1"/>
</dbReference>
<evidence type="ECO:0000256" key="9">
    <source>
        <dbReference type="ARBA" id="ARBA00023187"/>
    </source>
</evidence>
<feature type="region of interest" description="Disordered" evidence="17">
    <location>
        <begin position="495"/>
        <end position="530"/>
    </location>
</feature>
<keyword evidence="4" id="KW-0053">Apoptosis</keyword>
<feature type="compositionally biased region" description="Acidic residues" evidence="17">
    <location>
        <begin position="774"/>
        <end position="784"/>
    </location>
</feature>
<comment type="similarity">
    <text evidence="2">Belongs to the CWC22 family.</text>
</comment>
<feature type="compositionally biased region" description="Basic and acidic residues" evidence="17">
    <location>
        <begin position="110"/>
        <end position="120"/>
    </location>
</feature>
<dbReference type="InterPro" id="IPR016024">
    <property type="entry name" value="ARM-type_fold"/>
</dbReference>
<dbReference type="FunFam" id="1.25.40.180:FF:000004">
    <property type="entry name" value="pre-mRNA-splicing factor CWC22 homolog"/>
    <property type="match status" value="1"/>
</dbReference>
<feature type="compositionally biased region" description="Basic residues" evidence="17">
    <location>
        <begin position="138"/>
        <end position="159"/>
    </location>
</feature>
<feature type="compositionally biased region" description="Low complexity" evidence="17">
    <location>
        <begin position="754"/>
        <end position="773"/>
    </location>
</feature>
<dbReference type="InterPro" id="IPR050781">
    <property type="entry name" value="CWC22_splicing_factor"/>
</dbReference>
<evidence type="ECO:0000256" key="17">
    <source>
        <dbReference type="SAM" id="MobiDB-lite"/>
    </source>
</evidence>
<dbReference type="SMART" id="SM00355">
    <property type="entry name" value="ZnF_C2H2"/>
    <property type="match status" value="4"/>
</dbReference>
<dbReference type="Pfam" id="PF02854">
    <property type="entry name" value="MIF4G"/>
    <property type="match status" value="1"/>
</dbReference>
<evidence type="ECO:0000256" key="2">
    <source>
        <dbReference type="ARBA" id="ARBA00006856"/>
    </source>
</evidence>
<feature type="compositionally biased region" description="Basic and acidic residues" evidence="17">
    <location>
        <begin position="15"/>
        <end position="32"/>
    </location>
</feature>
<keyword evidence="5" id="KW-0479">Metal-binding</keyword>
<evidence type="ECO:0000256" key="15">
    <source>
        <dbReference type="ARBA" id="ARBA00072583"/>
    </source>
</evidence>
<dbReference type="SMART" id="SM00544">
    <property type="entry name" value="MA3"/>
    <property type="match status" value="1"/>
</dbReference>
<dbReference type="GO" id="GO:0003723">
    <property type="term" value="F:RNA binding"/>
    <property type="evidence" value="ECO:0007669"/>
    <property type="project" value="InterPro"/>
</dbReference>
<feature type="region of interest" description="Disordered" evidence="17">
    <location>
        <begin position="1162"/>
        <end position="1241"/>
    </location>
</feature>
<feature type="domain" description="MI" evidence="18">
    <location>
        <begin position="544"/>
        <end position="660"/>
    </location>
</feature>
<dbReference type="EMBL" id="JAHKSW010000006">
    <property type="protein sequence ID" value="KAG7330840.1"/>
    <property type="molecule type" value="Genomic_DNA"/>
</dbReference>
<dbReference type="PROSITE" id="PS51366">
    <property type="entry name" value="MI"/>
    <property type="match status" value="1"/>
</dbReference>
<keyword evidence="9" id="KW-0508">mRNA splicing</keyword>
<keyword evidence="6" id="KW-0677">Repeat</keyword>
<feature type="region of interest" description="Disordered" evidence="17">
    <location>
        <begin position="1253"/>
        <end position="1284"/>
    </location>
</feature>
<evidence type="ECO:0000256" key="12">
    <source>
        <dbReference type="ARBA" id="ARBA00042174"/>
    </source>
</evidence>
<accession>A0A9D3P0U0</accession>
<evidence type="ECO:0000256" key="14">
    <source>
        <dbReference type="ARBA" id="ARBA00063281"/>
    </source>
</evidence>